<gene>
    <name evidence="1" type="ORF">LBBP_03970</name>
</gene>
<proteinExistence type="predicted"/>
<sequence length="51" mass="6234">MFFGYLHFSKRFCLNLDFHSKFLPSNFPSEYFTADHQNQTNFKNRIKVIRT</sequence>
<name>A0A0S2IWS6_LEPBO</name>
<organism evidence="1">
    <name type="scientific">Leptospira borgpetersenii serovar Ballum</name>
    <dbReference type="NCBI Taxonomy" id="280505"/>
    <lineage>
        <taxon>Bacteria</taxon>
        <taxon>Pseudomonadati</taxon>
        <taxon>Spirochaetota</taxon>
        <taxon>Spirochaetia</taxon>
        <taxon>Leptospirales</taxon>
        <taxon>Leptospiraceae</taxon>
        <taxon>Leptospira</taxon>
    </lineage>
</organism>
<evidence type="ECO:0000313" key="1">
    <source>
        <dbReference type="EMBL" id="ALO28124.1"/>
    </source>
</evidence>
<evidence type="ECO:0000313" key="2">
    <source>
        <dbReference type="Proteomes" id="UP000058857"/>
    </source>
</evidence>
<dbReference type="AlphaFoldDB" id="A0A0S2IWS6"/>
<reference evidence="1 2" key="1">
    <citation type="journal article" date="2015" name="PLoS Negl. Trop. Dis.">
        <title>Distribution of Plasmids in Distinct Leptospira Pathogenic Species.</title>
        <authorList>
            <person name="Wang Y."/>
            <person name="Zhuang X."/>
            <person name="Zhong Y."/>
            <person name="Zhang C."/>
            <person name="Zhang Y."/>
            <person name="Zeng L."/>
            <person name="Zhu Y."/>
            <person name="He P."/>
            <person name="Dong K."/>
            <person name="Pal U."/>
            <person name="Guo X."/>
            <person name="Qin J."/>
        </authorList>
    </citation>
    <scope>NUCLEOTIDE SEQUENCE [LARGE SCALE GENOMIC DNA]</scope>
    <source>
        <strain evidence="1 2">56604</strain>
    </source>
</reference>
<dbReference type="EMBL" id="CP012029">
    <property type="protein sequence ID" value="ALO28124.1"/>
    <property type="molecule type" value="Genomic_DNA"/>
</dbReference>
<dbReference type="Proteomes" id="UP000058857">
    <property type="component" value="Chromosome 1"/>
</dbReference>
<protein>
    <submittedName>
        <fullName evidence="1">Uncharacterized protein</fullName>
    </submittedName>
</protein>
<accession>A0A0S2IWS6</accession>